<feature type="signal peptide" evidence="5">
    <location>
        <begin position="1"/>
        <end position="19"/>
    </location>
</feature>
<dbReference type="SUPFAM" id="SSF52413">
    <property type="entry name" value="UDP-glucose/GDP-mannose dehydrogenase C-terminal domain"/>
    <property type="match status" value="1"/>
</dbReference>
<dbReference type="InterPro" id="IPR014026">
    <property type="entry name" value="UDP-Glc/GDP-Man_DH_dimer"/>
</dbReference>
<protein>
    <submittedName>
        <fullName evidence="7">Nucleotide sugar dehydrogenase</fullName>
    </submittedName>
</protein>
<organism evidence="7 8">
    <name type="scientific">Paenibacillus alginolyticus</name>
    <dbReference type="NCBI Taxonomy" id="59839"/>
    <lineage>
        <taxon>Bacteria</taxon>
        <taxon>Bacillati</taxon>
        <taxon>Bacillota</taxon>
        <taxon>Bacilli</taxon>
        <taxon>Bacillales</taxon>
        <taxon>Paenibacillaceae</taxon>
        <taxon>Paenibacillus</taxon>
    </lineage>
</organism>
<dbReference type="InterPro" id="IPR028359">
    <property type="entry name" value="UDP_ManNAc/GlcNAc_DH"/>
</dbReference>
<dbReference type="Proteomes" id="UP001527099">
    <property type="component" value="Unassembled WGS sequence"/>
</dbReference>
<evidence type="ECO:0000313" key="8">
    <source>
        <dbReference type="Proteomes" id="UP001527099"/>
    </source>
</evidence>
<dbReference type="InterPro" id="IPR008927">
    <property type="entry name" value="6-PGluconate_DH-like_C_sf"/>
</dbReference>
<dbReference type="Pfam" id="PF03721">
    <property type="entry name" value="UDPG_MGDP_dh_N"/>
    <property type="match status" value="1"/>
</dbReference>
<evidence type="ECO:0000313" key="7">
    <source>
        <dbReference type="EMBL" id="MCY9692566.1"/>
    </source>
</evidence>
<evidence type="ECO:0000256" key="1">
    <source>
        <dbReference type="ARBA" id="ARBA00006601"/>
    </source>
</evidence>
<reference evidence="7 8" key="1">
    <citation type="submission" date="2022-05" db="EMBL/GenBank/DDBJ databases">
        <title>Genome Sequencing of Bee-Associated Microbes.</title>
        <authorList>
            <person name="Dunlap C."/>
        </authorList>
    </citation>
    <scope>NUCLEOTIDE SEQUENCE [LARGE SCALE GENOMIC DNA]</scope>
    <source>
        <strain evidence="7 8">NRRL B-14421</strain>
    </source>
</reference>
<feature type="chain" id="PRO_5045171165" evidence="5">
    <location>
        <begin position="20"/>
        <end position="417"/>
    </location>
</feature>
<dbReference type="PANTHER" id="PTHR43491">
    <property type="entry name" value="UDP-N-ACETYL-D-MANNOSAMINE DEHYDROGENASE"/>
    <property type="match status" value="1"/>
</dbReference>
<name>A0ABT4G8Q1_9BACL</name>
<keyword evidence="5" id="KW-0732">Signal</keyword>
<evidence type="ECO:0000256" key="5">
    <source>
        <dbReference type="SAM" id="SignalP"/>
    </source>
</evidence>
<gene>
    <name evidence="7" type="ORF">M5X19_06575</name>
</gene>
<evidence type="ECO:0000256" key="2">
    <source>
        <dbReference type="ARBA" id="ARBA00023002"/>
    </source>
</evidence>
<keyword evidence="3" id="KW-0520">NAD</keyword>
<dbReference type="Pfam" id="PF03720">
    <property type="entry name" value="UDPG_MGDP_dh_C"/>
    <property type="match status" value="1"/>
</dbReference>
<dbReference type="SMART" id="SM00984">
    <property type="entry name" value="UDPG_MGDP_dh_C"/>
    <property type="match status" value="1"/>
</dbReference>
<evidence type="ECO:0000256" key="3">
    <source>
        <dbReference type="ARBA" id="ARBA00023027"/>
    </source>
</evidence>
<dbReference type="Gene3D" id="3.40.50.720">
    <property type="entry name" value="NAD(P)-binding Rossmann-like Domain"/>
    <property type="match status" value="2"/>
</dbReference>
<dbReference type="RefSeq" id="WP_268614098.1">
    <property type="nucleotide sequence ID" value="NZ_JAMDMX010000016.1"/>
</dbReference>
<dbReference type="PIRSF" id="PIRSF500136">
    <property type="entry name" value="UDP_ManNAc_DH"/>
    <property type="match status" value="1"/>
</dbReference>
<dbReference type="EMBL" id="JAMDMX010000016">
    <property type="protein sequence ID" value="MCY9692566.1"/>
    <property type="molecule type" value="Genomic_DNA"/>
</dbReference>
<comment type="similarity">
    <text evidence="1 4">Belongs to the UDP-glucose/GDP-mannose dehydrogenase family.</text>
</comment>
<dbReference type="NCBIfam" id="TIGR03026">
    <property type="entry name" value="NDP-sugDHase"/>
    <property type="match status" value="1"/>
</dbReference>
<dbReference type="PIRSF" id="PIRSF000124">
    <property type="entry name" value="UDPglc_GDPman_dh"/>
    <property type="match status" value="1"/>
</dbReference>
<accession>A0ABT4G8Q1</accession>
<evidence type="ECO:0000256" key="4">
    <source>
        <dbReference type="PIRNR" id="PIRNR000124"/>
    </source>
</evidence>
<dbReference type="InterPro" id="IPR017476">
    <property type="entry name" value="UDP-Glc/GDP-Man"/>
</dbReference>
<sequence length="417" mass="46215">MRLCVIGLGYIGLPTAAMFANHGFDVLGVDVNTKVVEALNQGEIMIEEPGLQGFVRSAVDKGKLRASTKPEATDAFIIAVPTPINKEFKADLSYVESASAAILPYLSAGNIIIVESTIPPRTITDVVCPILERSGLRLGEDLYIAHCPERVLPGQILIELVHNNRIIGGINEISAQKSGELYKHFVKGEIYYTDSTSAEMAKLMENTYRDVNIALANELALISERLSINSLEVIKMANKHPRVNIHLPGPGVGGHCLAVDPYFIVEKAPEEAQLIALSRKINNHMPHFVVDQVNKICQMPPEKVAVFGITYKGNIDDVRESPAVEIIHLLREQSIEVSIYDPYVKEFELPLKLSIEDAVSGVDCVLILTDHTEFKSIDFTKYRALMRQKNVFDTKNCLLHRGDGINFVTLGNYHKSW</sequence>
<dbReference type="InterPro" id="IPR036291">
    <property type="entry name" value="NAD(P)-bd_dom_sf"/>
</dbReference>
<evidence type="ECO:0000259" key="6">
    <source>
        <dbReference type="SMART" id="SM00984"/>
    </source>
</evidence>
<feature type="domain" description="UDP-glucose/GDP-mannose dehydrogenase C-terminal" evidence="6">
    <location>
        <begin position="305"/>
        <end position="400"/>
    </location>
</feature>
<dbReference type="InterPro" id="IPR001732">
    <property type="entry name" value="UDP-Glc/GDP-Man_DH_N"/>
</dbReference>
<dbReference type="InterPro" id="IPR036220">
    <property type="entry name" value="UDP-Glc/GDP-Man_DH_C_sf"/>
</dbReference>
<dbReference type="SUPFAM" id="SSF51735">
    <property type="entry name" value="NAD(P)-binding Rossmann-fold domains"/>
    <property type="match status" value="1"/>
</dbReference>
<keyword evidence="2" id="KW-0560">Oxidoreductase</keyword>
<comment type="caution">
    <text evidence="7">The sequence shown here is derived from an EMBL/GenBank/DDBJ whole genome shotgun (WGS) entry which is preliminary data.</text>
</comment>
<keyword evidence="8" id="KW-1185">Reference proteome</keyword>
<dbReference type="InterPro" id="IPR014027">
    <property type="entry name" value="UDP-Glc/GDP-Man_DH_C"/>
</dbReference>
<dbReference type="Pfam" id="PF00984">
    <property type="entry name" value="UDPG_MGDP_dh"/>
    <property type="match status" value="1"/>
</dbReference>
<proteinExistence type="inferred from homology"/>
<dbReference type="SUPFAM" id="SSF48179">
    <property type="entry name" value="6-phosphogluconate dehydrogenase C-terminal domain-like"/>
    <property type="match status" value="1"/>
</dbReference>
<dbReference type="PANTHER" id="PTHR43491:SF2">
    <property type="entry name" value="UDP-N-ACETYL-D-MANNOSAMINE DEHYDROGENASE"/>
    <property type="match status" value="1"/>
</dbReference>